<proteinExistence type="predicted"/>
<protein>
    <submittedName>
        <fullName evidence="2">DUF2768 domain-containing protein</fullName>
    </submittedName>
</protein>
<comment type="caution">
    <text evidence="2">The sequence shown here is derived from an EMBL/GenBank/DDBJ whole genome shotgun (WGS) entry which is preliminary data.</text>
</comment>
<keyword evidence="1" id="KW-1133">Transmembrane helix</keyword>
<accession>A0ABV6NGH7</accession>
<dbReference type="EMBL" id="JBHLTR010000017">
    <property type="protein sequence ID" value="MFC0559870.1"/>
    <property type="molecule type" value="Genomic_DNA"/>
</dbReference>
<evidence type="ECO:0000313" key="3">
    <source>
        <dbReference type="Proteomes" id="UP001589833"/>
    </source>
</evidence>
<sequence>MEKVKWRMIFVSQAMLNMWISFFALALMFVSAGAAIFSREKLKGWVQKIVLAFSFMCLLVSGIIVFLIVVGGPTATL</sequence>
<dbReference type="Pfam" id="PF10966">
    <property type="entry name" value="DUF2768"/>
    <property type="match status" value="1"/>
</dbReference>
<evidence type="ECO:0000313" key="2">
    <source>
        <dbReference type="EMBL" id="MFC0559870.1"/>
    </source>
</evidence>
<keyword evidence="3" id="KW-1185">Reference proteome</keyword>
<feature type="transmembrane region" description="Helical" evidence="1">
    <location>
        <begin position="16"/>
        <end position="37"/>
    </location>
</feature>
<keyword evidence="1" id="KW-0812">Transmembrane</keyword>
<dbReference type="Proteomes" id="UP001589833">
    <property type="component" value="Unassembled WGS sequence"/>
</dbReference>
<keyword evidence="1" id="KW-0472">Membrane</keyword>
<organism evidence="2 3">
    <name type="scientific">Halalkalibacter alkalisediminis</name>
    <dbReference type="NCBI Taxonomy" id="935616"/>
    <lineage>
        <taxon>Bacteria</taxon>
        <taxon>Bacillati</taxon>
        <taxon>Bacillota</taxon>
        <taxon>Bacilli</taxon>
        <taxon>Bacillales</taxon>
        <taxon>Bacillaceae</taxon>
        <taxon>Halalkalibacter</taxon>
    </lineage>
</organism>
<reference evidence="2 3" key="1">
    <citation type="submission" date="2024-09" db="EMBL/GenBank/DDBJ databases">
        <authorList>
            <person name="Sun Q."/>
            <person name="Mori K."/>
        </authorList>
    </citation>
    <scope>NUCLEOTIDE SEQUENCE [LARGE SCALE GENOMIC DNA]</scope>
    <source>
        <strain evidence="2 3">NCAIM B.02301</strain>
    </source>
</reference>
<dbReference type="InterPro" id="IPR020076">
    <property type="entry name" value="DUF2768"/>
</dbReference>
<feature type="transmembrane region" description="Helical" evidence="1">
    <location>
        <begin position="49"/>
        <end position="70"/>
    </location>
</feature>
<evidence type="ECO:0000256" key="1">
    <source>
        <dbReference type="SAM" id="Phobius"/>
    </source>
</evidence>
<gene>
    <name evidence="2" type="ORF">ACFFH4_12495</name>
</gene>
<name>A0ABV6NGH7_9BACI</name>